<dbReference type="EMBL" id="CAJNOC010002442">
    <property type="protein sequence ID" value="CAF0933343.1"/>
    <property type="molecule type" value="Genomic_DNA"/>
</dbReference>
<keyword evidence="9" id="KW-0732">Signal</keyword>
<dbReference type="Gene3D" id="1.20.1530.20">
    <property type="match status" value="1"/>
</dbReference>
<dbReference type="OrthoDB" id="203097at2759"/>
<feature type="transmembrane region" description="Helical" evidence="8">
    <location>
        <begin position="240"/>
        <end position="263"/>
    </location>
</feature>
<feature type="transmembrane region" description="Helical" evidence="8">
    <location>
        <begin position="184"/>
        <end position="206"/>
    </location>
</feature>
<sequence>MKKIILNSFIFLVFFTHNIESNSNQNSTQDHSIIFEKDLFKCRLFKKCFIDALIIRNISLEQLVINSTDVNIFKFSNISLCSFTKCPTPSDFLRKLNLNKTEEFDVFRIEIIPVLIGKASLELNTSSQQQIAHVNITIIQPRRIIDIIFDIAIYSFGFIISLLMGILLDKECIVKLFKMPKPMFIGFFCQYIIMPMLAFSICNIFHLTPLESLALFIYGCSPGGAGSNNWTILFNGDLDLSAVLTFVSVLSSMVMMPLWIYTLGRVFSTKAQIKIPILGLFANLMITIVPCLIGLAINLRFPKFKKYALKIAKPFTLVFLITFLVLAFIAKFYSFKLLKMRHWLSGPLIPWCGYLLGGTIAWILGLPFNQVKTVAIETGIQNVGVAFLIIFTNLPTPDADYAALPIVGVATLTNIPLYFALLISKIYSYIFGKSKENSSGENKMEEGPENDPMLTNKE</sequence>
<dbReference type="Pfam" id="PF01758">
    <property type="entry name" value="SBF"/>
    <property type="match status" value="1"/>
</dbReference>
<feature type="transmembrane region" description="Helical" evidence="8">
    <location>
        <begin position="311"/>
        <end position="330"/>
    </location>
</feature>
<evidence type="ECO:0000256" key="3">
    <source>
        <dbReference type="ARBA" id="ARBA00022692"/>
    </source>
</evidence>
<dbReference type="PANTHER" id="PTHR10361:SF28">
    <property type="entry name" value="P3 PROTEIN-RELATED"/>
    <property type="match status" value="1"/>
</dbReference>
<evidence type="ECO:0000256" key="4">
    <source>
        <dbReference type="ARBA" id="ARBA00022847"/>
    </source>
</evidence>
<comment type="caution">
    <text evidence="10">The sequence shown here is derived from an EMBL/GenBank/DDBJ whole genome shotgun (WGS) entry which is preliminary data.</text>
</comment>
<dbReference type="GO" id="GO:0015293">
    <property type="term" value="F:symporter activity"/>
    <property type="evidence" value="ECO:0007669"/>
    <property type="project" value="UniProtKB-KW"/>
</dbReference>
<dbReference type="InterPro" id="IPR038770">
    <property type="entry name" value="Na+/solute_symporter_sf"/>
</dbReference>
<feature type="transmembrane region" description="Helical" evidence="8">
    <location>
        <begin position="147"/>
        <end position="168"/>
    </location>
</feature>
<feature type="region of interest" description="Disordered" evidence="7">
    <location>
        <begin position="436"/>
        <end position="458"/>
    </location>
</feature>
<dbReference type="GO" id="GO:0016020">
    <property type="term" value="C:membrane"/>
    <property type="evidence" value="ECO:0007669"/>
    <property type="project" value="UniProtKB-SubCell"/>
</dbReference>
<organism evidence="10 11">
    <name type="scientific">Brachionus calyciflorus</name>
    <dbReference type="NCBI Taxonomy" id="104777"/>
    <lineage>
        <taxon>Eukaryota</taxon>
        <taxon>Metazoa</taxon>
        <taxon>Spiralia</taxon>
        <taxon>Gnathifera</taxon>
        <taxon>Rotifera</taxon>
        <taxon>Eurotatoria</taxon>
        <taxon>Monogononta</taxon>
        <taxon>Pseudotrocha</taxon>
        <taxon>Ploima</taxon>
        <taxon>Brachionidae</taxon>
        <taxon>Brachionus</taxon>
    </lineage>
</organism>
<dbReference type="PANTHER" id="PTHR10361">
    <property type="entry name" value="SODIUM-BILE ACID COTRANSPORTER"/>
    <property type="match status" value="1"/>
</dbReference>
<accession>A0A814C0D7</accession>
<keyword evidence="4" id="KW-0813">Transport</keyword>
<evidence type="ECO:0000256" key="7">
    <source>
        <dbReference type="SAM" id="MobiDB-lite"/>
    </source>
</evidence>
<keyword evidence="11" id="KW-1185">Reference proteome</keyword>
<evidence type="ECO:0000256" key="2">
    <source>
        <dbReference type="ARBA" id="ARBA00006528"/>
    </source>
</evidence>
<feature type="signal peptide" evidence="9">
    <location>
        <begin position="1"/>
        <end position="21"/>
    </location>
</feature>
<proteinExistence type="inferred from homology"/>
<evidence type="ECO:0000256" key="9">
    <source>
        <dbReference type="SAM" id="SignalP"/>
    </source>
</evidence>
<feature type="transmembrane region" description="Helical" evidence="8">
    <location>
        <begin position="401"/>
        <end position="423"/>
    </location>
</feature>
<feature type="chain" id="PRO_5032564748" evidence="9">
    <location>
        <begin position="22"/>
        <end position="458"/>
    </location>
</feature>
<dbReference type="Proteomes" id="UP000663879">
    <property type="component" value="Unassembled WGS sequence"/>
</dbReference>
<evidence type="ECO:0000256" key="8">
    <source>
        <dbReference type="SAM" id="Phobius"/>
    </source>
</evidence>
<keyword evidence="3 8" id="KW-0812">Transmembrane</keyword>
<evidence type="ECO:0000313" key="10">
    <source>
        <dbReference type="EMBL" id="CAF0933343.1"/>
    </source>
</evidence>
<keyword evidence="5 8" id="KW-1133">Transmembrane helix</keyword>
<feature type="transmembrane region" description="Helical" evidence="8">
    <location>
        <begin position="275"/>
        <end position="299"/>
    </location>
</feature>
<dbReference type="AlphaFoldDB" id="A0A814C0D7"/>
<dbReference type="InterPro" id="IPR002657">
    <property type="entry name" value="BilAc:Na_symport/Acr3"/>
</dbReference>
<gene>
    <name evidence="10" type="ORF">OXX778_LOCUS13029</name>
</gene>
<reference evidence="10" key="1">
    <citation type="submission" date="2021-02" db="EMBL/GenBank/DDBJ databases">
        <authorList>
            <person name="Nowell W R."/>
        </authorList>
    </citation>
    <scope>NUCLEOTIDE SEQUENCE</scope>
    <source>
        <strain evidence="10">Ploen Becks lab</strain>
    </source>
</reference>
<feature type="compositionally biased region" description="Basic and acidic residues" evidence="7">
    <location>
        <begin position="436"/>
        <end position="446"/>
    </location>
</feature>
<evidence type="ECO:0000313" key="11">
    <source>
        <dbReference type="Proteomes" id="UP000663879"/>
    </source>
</evidence>
<name>A0A814C0D7_9BILA</name>
<keyword evidence="4" id="KW-0769">Symport</keyword>
<comment type="subcellular location">
    <subcellularLocation>
        <location evidence="1">Membrane</location>
        <topology evidence="1">Multi-pass membrane protein</topology>
    </subcellularLocation>
</comment>
<comment type="similarity">
    <text evidence="2">Belongs to the bile acid:sodium symporter (BASS) (TC 2.A.28) family.</text>
</comment>
<evidence type="ECO:0000256" key="5">
    <source>
        <dbReference type="ARBA" id="ARBA00022989"/>
    </source>
</evidence>
<keyword evidence="6 8" id="KW-0472">Membrane</keyword>
<protein>
    <submittedName>
        <fullName evidence="10">Uncharacterized protein</fullName>
    </submittedName>
</protein>
<evidence type="ECO:0000256" key="6">
    <source>
        <dbReference type="ARBA" id="ARBA00023136"/>
    </source>
</evidence>
<dbReference type="InterPro" id="IPR004710">
    <property type="entry name" value="Bilac:Na_transpt"/>
</dbReference>
<feature type="transmembrane region" description="Helical" evidence="8">
    <location>
        <begin position="342"/>
        <end position="364"/>
    </location>
</feature>
<evidence type="ECO:0000256" key="1">
    <source>
        <dbReference type="ARBA" id="ARBA00004141"/>
    </source>
</evidence>